<dbReference type="Proteomes" id="UP000198636">
    <property type="component" value="Unassembled WGS sequence"/>
</dbReference>
<name>A0A1G5EWG5_9FIRM</name>
<keyword evidence="2" id="KW-1185">Reference proteome</keyword>
<evidence type="ECO:0000313" key="1">
    <source>
        <dbReference type="EMBL" id="SCY30990.1"/>
    </source>
</evidence>
<dbReference type="PANTHER" id="PTHR42827:SF1">
    <property type="entry name" value="IRON-SULFUR CLUSTER-BINDING PROTEIN"/>
    <property type="match status" value="1"/>
</dbReference>
<reference evidence="1 2" key="1">
    <citation type="submission" date="2016-10" db="EMBL/GenBank/DDBJ databases">
        <authorList>
            <person name="de Groot N.N."/>
        </authorList>
    </citation>
    <scope>NUCLEOTIDE SEQUENCE [LARGE SCALE GENOMIC DNA]</scope>
    <source>
        <strain evidence="1 2">DSM 18978</strain>
    </source>
</reference>
<evidence type="ECO:0008006" key="3">
    <source>
        <dbReference type="Google" id="ProtNLM"/>
    </source>
</evidence>
<gene>
    <name evidence="1" type="ORF">SAMN03080606_01240</name>
</gene>
<sequence length="256" mass="28964">MKMQLENYVKEYVKDYPDKKGTKTRWEEPLIAFANASDEKFKKLKEVVTPKHGLPQDFLLDAKTVIAYFLPFENNVIESNIAGKESSETWGIAYIETNQLIHDLNSYIYATLKELGYESTIIPATHNFDEEKLVSQWSHRHIAYIAGLGKFGLNNMLITEKGSCGRVGSIVTNLMIEATEFVEEEFCLYRAMGSCKKCITACVNGSLQVDQYNRHKCYEMCLYNDKNLKNIGVADVCGKCTVGLPCSLKNPIKKGL</sequence>
<dbReference type="AlphaFoldDB" id="A0A1G5EWG5"/>
<proteinExistence type="predicted"/>
<dbReference type="RefSeq" id="WP_091541212.1">
    <property type="nucleotide sequence ID" value="NZ_FMUS01000006.1"/>
</dbReference>
<organism evidence="1 2">
    <name type="scientific">Alkaliphilus peptidifermentans DSM 18978</name>
    <dbReference type="NCBI Taxonomy" id="1120976"/>
    <lineage>
        <taxon>Bacteria</taxon>
        <taxon>Bacillati</taxon>
        <taxon>Bacillota</taxon>
        <taxon>Clostridia</taxon>
        <taxon>Peptostreptococcales</taxon>
        <taxon>Natronincolaceae</taxon>
        <taxon>Alkaliphilus</taxon>
    </lineage>
</organism>
<protein>
    <recommendedName>
        <fullName evidence="3">Epoxyqueuosine reductase QueG (Queuosine biosynthesis)</fullName>
    </recommendedName>
</protein>
<accession>A0A1G5EWG5</accession>
<dbReference type="STRING" id="1120976.SAMN03080606_01240"/>
<dbReference type="PANTHER" id="PTHR42827">
    <property type="entry name" value="IRON-SULFUR CLUSTER-BINDING PROTEIN-RELATED"/>
    <property type="match status" value="1"/>
</dbReference>
<dbReference type="OrthoDB" id="9784571at2"/>
<dbReference type="EMBL" id="FMUS01000006">
    <property type="protein sequence ID" value="SCY30990.1"/>
    <property type="molecule type" value="Genomic_DNA"/>
</dbReference>
<evidence type="ECO:0000313" key="2">
    <source>
        <dbReference type="Proteomes" id="UP000198636"/>
    </source>
</evidence>